<evidence type="ECO:0000313" key="2">
    <source>
        <dbReference type="EMBL" id="QLY80684.1"/>
    </source>
</evidence>
<sequence length="87" mass="10250">MKYINAAEVLPKHLLVEIQRHIRGKIIYIPSSEKHSAWGEKNGSKTYFENRNKEIKKQYKLGISIEDLSHKYGLAYDTIRKIVYKKT</sequence>
<dbReference type="Proteomes" id="UP000512286">
    <property type="component" value="Chromosome"/>
</dbReference>
<dbReference type="EMBL" id="CP059378">
    <property type="protein sequence ID" value="QLY80684.1"/>
    <property type="molecule type" value="Genomic_DNA"/>
</dbReference>
<accession>A0A7D7AET2</accession>
<dbReference type="InterPro" id="IPR014875">
    <property type="entry name" value="Mor_transcription_activator"/>
</dbReference>
<protein>
    <recommendedName>
        <fullName evidence="1">Mor transcription activator domain-containing protein</fullName>
    </recommendedName>
</protein>
<dbReference type="NCBIfam" id="NF040785">
    <property type="entry name" value="CD3324_fam"/>
    <property type="match status" value="1"/>
</dbReference>
<dbReference type="RefSeq" id="WP_021803334.1">
    <property type="nucleotide sequence ID" value="NZ_CP059378.1"/>
</dbReference>
<dbReference type="InterPro" id="IPR049739">
    <property type="entry name" value="YraL-like"/>
</dbReference>
<dbReference type="AlphaFoldDB" id="A0A7D7AET2"/>
<dbReference type="SUPFAM" id="SSF46689">
    <property type="entry name" value="Homeodomain-like"/>
    <property type="match status" value="1"/>
</dbReference>
<dbReference type="PANTHER" id="PTHR37812:SF1">
    <property type="entry name" value="MU-LIKE PROPHAGE FLUMU PROTEIN C"/>
    <property type="match status" value="1"/>
</dbReference>
<gene>
    <name evidence="2" type="ORF">HZF06_03600</name>
</gene>
<proteinExistence type="predicted"/>
<dbReference type="KEGG" id="cint:HZF06_03600"/>
<evidence type="ECO:0000313" key="3">
    <source>
        <dbReference type="Proteomes" id="UP000512286"/>
    </source>
</evidence>
<dbReference type="Pfam" id="PF08765">
    <property type="entry name" value="Mor"/>
    <property type="match status" value="1"/>
</dbReference>
<dbReference type="PANTHER" id="PTHR37812">
    <property type="entry name" value="MU-LIKE PROPHAGE FLUMU PROTEIN C"/>
    <property type="match status" value="1"/>
</dbReference>
<dbReference type="InterPro" id="IPR009057">
    <property type="entry name" value="Homeodomain-like_sf"/>
</dbReference>
<organism evidence="2 3">
    <name type="scientific">Clostridium intestinale</name>
    <dbReference type="NCBI Taxonomy" id="36845"/>
    <lineage>
        <taxon>Bacteria</taxon>
        <taxon>Bacillati</taxon>
        <taxon>Bacillota</taxon>
        <taxon>Clostridia</taxon>
        <taxon>Eubacteriales</taxon>
        <taxon>Clostridiaceae</taxon>
        <taxon>Clostridium</taxon>
    </lineage>
</organism>
<reference evidence="2 3" key="1">
    <citation type="submission" date="2020-07" db="EMBL/GenBank/DDBJ databases">
        <title>Electron transfer.</title>
        <authorList>
            <person name="Huang L."/>
            <person name="Liu X."/>
            <person name="Zhou S."/>
        </authorList>
    </citation>
    <scope>NUCLEOTIDE SEQUENCE [LARGE SCALE GENOMIC DNA]</scope>
    <source>
        <strain evidence="2 3">Lx1</strain>
    </source>
</reference>
<evidence type="ECO:0000259" key="1">
    <source>
        <dbReference type="Pfam" id="PF08765"/>
    </source>
</evidence>
<feature type="domain" description="Mor transcription activator" evidence="1">
    <location>
        <begin position="6"/>
        <end position="85"/>
    </location>
</feature>
<dbReference type="InterPro" id="IPR052411">
    <property type="entry name" value="c-mor_Regulatory_Protein"/>
</dbReference>
<name>A0A7D7AET2_9CLOT</name>